<feature type="transmembrane region" description="Helical" evidence="9">
    <location>
        <begin position="275"/>
        <end position="297"/>
    </location>
</feature>
<evidence type="ECO:0000256" key="5">
    <source>
        <dbReference type="ARBA" id="ARBA00022692"/>
    </source>
</evidence>
<keyword evidence="6 9" id="KW-0029">Amino-acid transport</keyword>
<feature type="transmembrane region" description="Helical" evidence="9">
    <location>
        <begin position="122"/>
        <end position="140"/>
    </location>
</feature>
<evidence type="ECO:0000256" key="8">
    <source>
        <dbReference type="ARBA" id="ARBA00023136"/>
    </source>
</evidence>
<dbReference type="RefSeq" id="WP_386043204.1">
    <property type="nucleotide sequence ID" value="NZ_JBHUIO010000002.1"/>
</dbReference>
<sequence length="437" mass="46522">MEKLSKKDLIFMSFMLFSMFFGAGNLIFPPYLGSMAGDHVWLALIGFILSAVGLPLLGVAAIARTGSFDRLAGRVHPLFALLFPLAIYLCIGPALGIPRAGSLAFEMGIKPLLPSALADEPVSLFLYSLCFYSLVLWLSRTPSKLVERFGKLLTPLLLILILLIFLKSLFSPLPPVGAPQGQYFAHPVFQGFLDGYQTGDALGALAFGIVVANAIRSKGIESNKKISTYMMRSGLLAGGLLTILYLILGSLGAASASFGRAENGAQTLSNVMNSLFGAGGTLLLGAVFFLACLCVSIGLTTSCSQYFATLSSRVSYQTWVNAVCAVSLIIANLGLTNILAFSLPLLGLLYPVAIVLILLALSERSGGANVALFRMTVCTVLLYSGLDLINQTLLSQAWNSVFSRLPLYSVGAGWILPALVAGCFSLMFRRRAAIGTK</sequence>
<dbReference type="NCBIfam" id="TIGR00796">
    <property type="entry name" value="livcs"/>
    <property type="match status" value="1"/>
</dbReference>
<evidence type="ECO:0000313" key="10">
    <source>
        <dbReference type="EMBL" id="MFD2168464.1"/>
    </source>
</evidence>
<dbReference type="EMBL" id="JBHUIO010000002">
    <property type="protein sequence ID" value="MFD2168464.1"/>
    <property type="molecule type" value="Genomic_DNA"/>
</dbReference>
<evidence type="ECO:0000256" key="7">
    <source>
        <dbReference type="ARBA" id="ARBA00022989"/>
    </source>
</evidence>
<reference evidence="11" key="1">
    <citation type="journal article" date="2019" name="Int. J. Syst. Evol. Microbiol.">
        <title>The Global Catalogue of Microorganisms (GCM) 10K type strain sequencing project: providing services to taxonomists for standard genome sequencing and annotation.</title>
        <authorList>
            <consortium name="The Broad Institute Genomics Platform"/>
            <consortium name="The Broad Institute Genome Sequencing Center for Infectious Disease"/>
            <person name="Wu L."/>
            <person name="Ma J."/>
        </authorList>
    </citation>
    <scope>NUCLEOTIDE SEQUENCE [LARGE SCALE GENOMIC DNA]</scope>
    <source>
        <strain evidence="11">CGMCC 1.13574</strain>
    </source>
</reference>
<evidence type="ECO:0000256" key="3">
    <source>
        <dbReference type="ARBA" id="ARBA00022448"/>
    </source>
</evidence>
<keyword evidence="3 9" id="KW-0813">Transport</keyword>
<evidence type="ECO:0000256" key="2">
    <source>
        <dbReference type="ARBA" id="ARBA00008540"/>
    </source>
</evidence>
<dbReference type="Proteomes" id="UP001597343">
    <property type="component" value="Unassembled WGS sequence"/>
</dbReference>
<evidence type="ECO:0000256" key="6">
    <source>
        <dbReference type="ARBA" id="ARBA00022970"/>
    </source>
</evidence>
<keyword evidence="4" id="KW-1003">Cell membrane</keyword>
<keyword evidence="11" id="KW-1185">Reference proteome</keyword>
<keyword evidence="7 9" id="KW-1133">Transmembrane helix</keyword>
<feature type="transmembrane region" description="Helical" evidence="9">
    <location>
        <begin position="318"/>
        <end position="335"/>
    </location>
</feature>
<feature type="transmembrane region" description="Helical" evidence="9">
    <location>
        <begin position="368"/>
        <end position="386"/>
    </location>
</feature>
<keyword evidence="5 9" id="KW-0812">Transmembrane</keyword>
<protein>
    <recommendedName>
        <fullName evidence="9">Branched-chain amino acid transport system carrier protein</fullName>
    </recommendedName>
</protein>
<feature type="transmembrane region" description="Helical" evidence="9">
    <location>
        <begin position="341"/>
        <end position="361"/>
    </location>
</feature>
<evidence type="ECO:0000256" key="9">
    <source>
        <dbReference type="RuleBase" id="RU362122"/>
    </source>
</evidence>
<feature type="transmembrane region" description="Helical" evidence="9">
    <location>
        <begin position="75"/>
        <end position="97"/>
    </location>
</feature>
<gene>
    <name evidence="10" type="primary">brnQ</name>
    <name evidence="10" type="ORF">ACFSOY_00330</name>
</gene>
<evidence type="ECO:0000256" key="4">
    <source>
        <dbReference type="ARBA" id="ARBA00022475"/>
    </source>
</evidence>
<dbReference type="InterPro" id="IPR004685">
    <property type="entry name" value="Brnchd-chn_aa_trnsp_Livcs"/>
</dbReference>
<feature type="transmembrane region" description="Helical" evidence="9">
    <location>
        <begin position="406"/>
        <end position="428"/>
    </location>
</feature>
<evidence type="ECO:0000256" key="1">
    <source>
        <dbReference type="ARBA" id="ARBA00004651"/>
    </source>
</evidence>
<dbReference type="PANTHER" id="PTHR30588:SF0">
    <property type="entry name" value="BRANCHED-CHAIN AMINO ACID PERMEASE BRNQ"/>
    <property type="match status" value="1"/>
</dbReference>
<keyword evidence="8 9" id="KW-0472">Membrane</keyword>
<evidence type="ECO:0000313" key="11">
    <source>
        <dbReference type="Proteomes" id="UP001597343"/>
    </source>
</evidence>
<name>A0ABW4ZT10_9BACL</name>
<feature type="transmembrane region" description="Helical" evidence="9">
    <location>
        <begin position="9"/>
        <end position="28"/>
    </location>
</feature>
<dbReference type="Pfam" id="PF05525">
    <property type="entry name" value="Branch_AA_trans"/>
    <property type="match status" value="1"/>
</dbReference>
<feature type="transmembrane region" description="Helical" evidence="9">
    <location>
        <begin position="196"/>
        <end position="215"/>
    </location>
</feature>
<dbReference type="PANTHER" id="PTHR30588">
    <property type="entry name" value="BRANCHED-CHAIN AMINO ACID TRANSPORT SYSTEM 2 CARRIER PROTEIN"/>
    <property type="match status" value="1"/>
</dbReference>
<comment type="function">
    <text evidence="9">Component of the transport system for branched-chain amino acids.</text>
</comment>
<organism evidence="10 11">
    <name type="scientific">Tumebacillus lipolyticus</name>
    <dbReference type="NCBI Taxonomy" id="1280370"/>
    <lineage>
        <taxon>Bacteria</taxon>
        <taxon>Bacillati</taxon>
        <taxon>Bacillota</taxon>
        <taxon>Bacilli</taxon>
        <taxon>Bacillales</taxon>
        <taxon>Alicyclobacillaceae</taxon>
        <taxon>Tumebacillus</taxon>
    </lineage>
</organism>
<comment type="caution">
    <text evidence="10">The sequence shown here is derived from an EMBL/GenBank/DDBJ whole genome shotgun (WGS) entry which is preliminary data.</text>
</comment>
<feature type="transmembrane region" description="Helical" evidence="9">
    <location>
        <begin position="40"/>
        <end position="63"/>
    </location>
</feature>
<comment type="subcellular location">
    <subcellularLocation>
        <location evidence="1 9">Cell membrane</location>
        <topology evidence="1 9">Multi-pass membrane protein</topology>
    </subcellularLocation>
</comment>
<comment type="similarity">
    <text evidence="2 9">Belongs to the branched chain amino acid transporter family.</text>
</comment>
<proteinExistence type="inferred from homology"/>
<accession>A0ABW4ZT10</accession>
<feature type="transmembrane region" description="Helical" evidence="9">
    <location>
        <begin position="152"/>
        <end position="170"/>
    </location>
</feature>
<feature type="transmembrane region" description="Helical" evidence="9">
    <location>
        <begin position="235"/>
        <end position="255"/>
    </location>
</feature>